<gene>
    <name evidence="2" type="ORF">PM001_LOCUS28917</name>
</gene>
<reference evidence="2" key="1">
    <citation type="submission" date="2024-01" db="EMBL/GenBank/DDBJ databases">
        <authorList>
            <person name="Webb A."/>
        </authorList>
    </citation>
    <scope>NUCLEOTIDE SEQUENCE</scope>
    <source>
        <strain evidence="2">Pm1</strain>
    </source>
</reference>
<name>A0AAV1VBS1_9STRA</name>
<comment type="caution">
    <text evidence="2">The sequence shown here is derived from an EMBL/GenBank/DDBJ whole genome shotgun (WGS) entry which is preliminary data.</text>
</comment>
<dbReference type="AlphaFoldDB" id="A0AAV1VBS1"/>
<sequence length="35" mass="3975">MLEQLVLRAKLHGSPHGTRSLFEKPERFQAPSLAE</sequence>
<organism evidence="2 3">
    <name type="scientific">Peronospora matthiolae</name>
    <dbReference type="NCBI Taxonomy" id="2874970"/>
    <lineage>
        <taxon>Eukaryota</taxon>
        <taxon>Sar</taxon>
        <taxon>Stramenopiles</taxon>
        <taxon>Oomycota</taxon>
        <taxon>Peronosporomycetes</taxon>
        <taxon>Peronosporales</taxon>
        <taxon>Peronosporaceae</taxon>
        <taxon>Peronospora</taxon>
    </lineage>
</organism>
<dbReference type="Proteomes" id="UP001162060">
    <property type="component" value="Unassembled WGS sequence"/>
</dbReference>
<feature type="region of interest" description="Disordered" evidence="1">
    <location>
        <begin position="13"/>
        <end position="35"/>
    </location>
</feature>
<evidence type="ECO:0000313" key="2">
    <source>
        <dbReference type="EMBL" id="CAK7943767.1"/>
    </source>
</evidence>
<evidence type="ECO:0000313" key="3">
    <source>
        <dbReference type="Proteomes" id="UP001162060"/>
    </source>
</evidence>
<accession>A0AAV1VBS1</accession>
<protein>
    <submittedName>
        <fullName evidence="2">Uncharacterized protein</fullName>
    </submittedName>
</protein>
<evidence type="ECO:0000256" key="1">
    <source>
        <dbReference type="SAM" id="MobiDB-lite"/>
    </source>
</evidence>
<dbReference type="EMBL" id="CAKLBY020000304">
    <property type="protein sequence ID" value="CAK7943767.1"/>
    <property type="molecule type" value="Genomic_DNA"/>
</dbReference>
<proteinExistence type="predicted"/>